<evidence type="ECO:0000259" key="3">
    <source>
        <dbReference type="PROSITE" id="PS50994"/>
    </source>
</evidence>
<evidence type="ECO:0000313" key="5">
    <source>
        <dbReference type="Proteomes" id="UP000429607"/>
    </source>
</evidence>
<dbReference type="InterPro" id="IPR013103">
    <property type="entry name" value="RVT_2"/>
</dbReference>
<dbReference type="Proteomes" id="UP000429607">
    <property type="component" value="Unassembled WGS sequence"/>
</dbReference>
<gene>
    <name evidence="4" type="ORF">PR001_g24654</name>
</gene>
<keyword evidence="2" id="KW-0378">Hydrolase</keyword>
<sequence length="399" mass="45779">MVVIWRNFARVYGLKSKAQAAGKIDEFFSFVARQATVEPSQIKTIRTDGGTEFVNRDFRRIVAREGIRHQHFNPHSSFQNSTAERAIRTLTEMATAMMVGSALPHYLWEEALKHAAYIHNRVLHTGENEMRSSRMFSVPPDLSRLPVFGQAVAVRIPDDVRRKRFRIRGRAKRGAFIGMSNEVRGFRIYTPGDGRRITESRDVTLLDSVLLERISVRHISHVMIALTEVIREPLNMSEARRSKQWPYWHDAVKEELAALEEYDTFELVDAPENELALDNTVQFRVKVGSDGAITRYKARVRARGDRQVYEIHYLITYAPVAALATVRVFLVLVDKFNLHVRQGDAPSAYVKAELRERVFMRQGKGFEKAGHERKVWRLRRPYMASNKPAVPGTWSSTAS</sequence>
<dbReference type="GO" id="GO:0015074">
    <property type="term" value="P:DNA integration"/>
    <property type="evidence" value="ECO:0007669"/>
    <property type="project" value="InterPro"/>
</dbReference>
<dbReference type="Pfam" id="PF25597">
    <property type="entry name" value="SH3_retrovirus"/>
    <property type="match status" value="1"/>
</dbReference>
<dbReference type="SUPFAM" id="SSF53098">
    <property type="entry name" value="Ribonuclease H-like"/>
    <property type="match status" value="1"/>
</dbReference>
<dbReference type="GO" id="GO:0046872">
    <property type="term" value="F:metal ion binding"/>
    <property type="evidence" value="ECO:0007669"/>
    <property type="project" value="UniProtKB-KW"/>
</dbReference>
<name>A0A6A3IHC1_9STRA</name>
<dbReference type="PROSITE" id="PS50994">
    <property type="entry name" value="INTEGRASE"/>
    <property type="match status" value="1"/>
</dbReference>
<reference evidence="4 5" key="1">
    <citation type="submission" date="2018-09" db="EMBL/GenBank/DDBJ databases">
        <title>Genomic investigation of the strawberry pathogen Phytophthora fragariae indicates pathogenicity is determined by transcriptional variation in three key races.</title>
        <authorList>
            <person name="Adams T.M."/>
            <person name="Armitage A.D."/>
            <person name="Sobczyk M.K."/>
            <person name="Bates H.J."/>
            <person name="Dunwell J.M."/>
            <person name="Nellist C.F."/>
            <person name="Harrison R.J."/>
        </authorList>
    </citation>
    <scope>NUCLEOTIDE SEQUENCE [LARGE SCALE GENOMIC DNA]</scope>
    <source>
        <strain evidence="4 5">SCRP249</strain>
    </source>
</reference>
<comment type="caution">
    <text evidence="4">The sequence shown here is derived from an EMBL/GenBank/DDBJ whole genome shotgun (WGS) entry which is preliminary data.</text>
</comment>
<dbReference type="GO" id="GO:0003676">
    <property type="term" value="F:nucleic acid binding"/>
    <property type="evidence" value="ECO:0007669"/>
    <property type="project" value="InterPro"/>
</dbReference>
<evidence type="ECO:0000256" key="1">
    <source>
        <dbReference type="ARBA" id="ARBA00022723"/>
    </source>
</evidence>
<dbReference type="PANTHER" id="PTHR42648">
    <property type="entry name" value="TRANSPOSASE, PUTATIVE-RELATED"/>
    <property type="match status" value="1"/>
</dbReference>
<dbReference type="InterPro" id="IPR036397">
    <property type="entry name" value="RNaseH_sf"/>
</dbReference>
<dbReference type="InterPro" id="IPR039537">
    <property type="entry name" value="Retrotran_Ty1/copia-like"/>
</dbReference>
<dbReference type="InterPro" id="IPR001584">
    <property type="entry name" value="Integrase_cat-core"/>
</dbReference>
<dbReference type="PANTHER" id="PTHR42648:SF28">
    <property type="entry name" value="TRANSPOSON-ENCODED PROTEIN WITH RIBONUCLEASE H-LIKE AND RETROVIRUS ZINC FINGER-LIKE DOMAINS"/>
    <property type="match status" value="1"/>
</dbReference>
<dbReference type="Gene3D" id="3.30.420.10">
    <property type="entry name" value="Ribonuclease H-like superfamily/Ribonuclease H"/>
    <property type="match status" value="1"/>
</dbReference>
<feature type="domain" description="Integrase catalytic" evidence="3">
    <location>
        <begin position="1"/>
        <end position="147"/>
    </location>
</feature>
<organism evidence="4 5">
    <name type="scientific">Phytophthora rubi</name>
    <dbReference type="NCBI Taxonomy" id="129364"/>
    <lineage>
        <taxon>Eukaryota</taxon>
        <taxon>Sar</taxon>
        <taxon>Stramenopiles</taxon>
        <taxon>Oomycota</taxon>
        <taxon>Peronosporomycetes</taxon>
        <taxon>Peronosporales</taxon>
        <taxon>Peronosporaceae</taxon>
        <taxon>Phytophthora</taxon>
    </lineage>
</organism>
<dbReference type="Pfam" id="PF07727">
    <property type="entry name" value="RVT_2"/>
    <property type="match status" value="1"/>
</dbReference>
<accession>A0A6A3IHC1</accession>
<protein>
    <recommendedName>
        <fullName evidence="3">Integrase catalytic domain-containing protein</fullName>
    </recommendedName>
</protein>
<dbReference type="EMBL" id="QXFV01003188">
    <property type="protein sequence ID" value="KAE8979093.1"/>
    <property type="molecule type" value="Genomic_DNA"/>
</dbReference>
<dbReference type="AlphaFoldDB" id="A0A6A3IHC1"/>
<evidence type="ECO:0000256" key="2">
    <source>
        <dbReference type="ARBA" id="ARBA00022801"/>
    </source>
</evidence>
<keyword evidence="1" id="KW-0479">Metal-binding</keyword>
<dbReference type="InterPro" id="IPR057670">
    <property type="entry name" value="SH3_retrovirus"/>
</dbReference>
<evidence type="ECO:0000313" key="4">
    <source>
        <dbReference type="EMBL" id="KAE8979093.1"/>
    </source>
</evidence>
<dbReference type="InterPro" id="IPR012337">
    <property type="entry name" value="RNaseH-like_sf"/>
</dbReference>
<proteinExistence type="predicted"/>
<dbReference type="GO" id="GO:0016787">
    <property type="term" value="F:hydrolase activity"/>
    <property type="evidence" value="ECO:0007669"/>
    <property type="project" value="UniProtKB-KW"/>
</dbReference>